<dbReference type="EMBL" id="QJKJ01000791">
    <property type="protein sequence ID" value="RDY10723.1"/>
    <property type="molecule type" value="Genomic_DNA"/>
</dbReference>
<name>A0A371I6R0_MUCPR</name>
<organism evidence="1 2">
    <name type="scientific">Mucuna pruriens</name>
    <name type="common">Velvet bean</name>
    <name type="synonym">Dolichos pruriens</name>
    <dbReference type="NCBI Taxonomy" id="157652"/>
    <lineage>
        <taxon>Eukaryota</taxon>
        <taxon>Viridiplantae</taxon>
        <taxon>Streptophyta</taxon>
        <taxon>Embryophyta</taxon>
        <taxon>Tracheophyta</taxon>
        <taxon>Spermatophyta</taxon>
        <taxon>Magnoliopsida</taxon>
        <taxon>eudicotyledons</taxon>
        <taxon>Gunneridae</taxon>
        <taxon>Pentapetalae</taxon>
        <taxon>rosids</taxon>
        <taxon>fabids</taxon>
        <taxon>Fabales</taxon>
        <taxon>Fabaceae</taxon>
        <taxon>Papilionoideae</taxon>
        <taxon>50 kb inversion clade</taxon>
        <taxon>NPAAA clade</taxon>
        <taxon>indigoferoid/millettioid clade</taxon>
        <taxon>Phaseoleae</taxon>
        <taxon>Mucuna</taxon>
    </lineage>
</organism>
<gene>
    <name evidence="1" type="ORF">CR513_04696</name>
</gene>
<dbReference type="Proteomes" id="UP000257109">
    <property type="component" value="Unassembled WGS sequence"/>
</dbReference>
<accession>A0A371I6R0</accession>
<reference evidence="1" key="1">
    <citation type="submission" date="2018-05" db="EMBL/GenBank/DDBJ databases">
        <title>Draft genome of Mucuna pruriens seed.</title>
        <authorList>
            <person name="Nnadi N.E."/>
            <person name="Vos R."/>
            <person name="Hasami M.H."/>
            <person name="Devisetty U.K."/>
            <person name="Aguiy J.C."/>
        </authorList>
    </citation>
    <scope>NUCLEOTIDE SEQUENCE [LARGE SCALE GENOMIC DNA]</scope>
    <source>
        <strain evidence="1">JCA_2017</strain>
    </source>
</reference>
<proteinExistence type="predicted"/>
<dbReference type="AlphaFoldDB" id="A0A371I6R0"/>
<sequence>MSIVLNFLGGASSSPILTIPMPQPLVASSIGTSKPLVEPPFIPLIQEEQGFGLLIVLNLKTSFLQEGKPNMNLERKVMDMLRGLKEHGIKVGKTTVLEGPMTKWRLMKLQEESHRWMSLLMGQGGPNNGPISKFRNLDGSRKIIQGFKPSLSQEHPNSNPYKVPVEVKGFVPTLLRCLDNIIRDVVVNRKYIPIEEDGKKIPRPSWNKDQMTRYLVNSKARNFLMFGLAEVEYVKVHGYKSSKEMWDTQALGYKGTSQREELHQRRYNKTNVPFWTIFLQVTYEALHSEHTNNVLIERKANPVNKLTILLLYTFG</sequence>
<dbReference type="OrthoDB" id="1435362at2759"/>
<evidence type="ECO:0000313" key="1">
    <source>
        <dbReference type="EMBL" id="RDY10723.1"/>
    </source>
</evidence>
<comment type="caution">
    <text evidence="1">The sequence shown here is derived from an EMBL/GenBank/DDBJ whole genome shotgun (WGS) entry which is preliminary data.</text>
</comment>
<evidence type="ECO:0000313" key="2">
    <source>
        <dbReference type="Proteomes" id="UP000257109"/>
    </source>
</evidence>
<protein>
    <submittedName>
        <fullName evidence="1">Uncharacterized protein</fullName>
    </submittedName>
</protein>
<keyword evidence="2" id="KW-1185">Reference proteome</keyword>
<feature type="non-terminal residue" evidence="1">
    <location>
        <position position="1"/>
    </location>
</feature>